<sequence length="65" mass="7653">MEAACNSVIMDWATILSDKLAQAVLEFRNKTRISERVIPPFYYSAYILDTLYFNSEFPVLGWRWT</sequence>
<comment type="caution">
    <text evidence="1">The sequence shown here is derived from an EMBL/GenBank/DDBJ whole genome shotgun (WGS) entry which is preliminary data.</text>
</comment>
<organism evidence="1 2">
    <name type="scientific">Actinobacillus pleuropneumoniae</name>
    <name type="common">Haemophilus pleuropneumoniae</name>
    <dbReference type="NCBI Taxonomy" id="715"/>
    <lineage>
        <taxon>Bacteria</taxon>
        <taxon>Pseudomonadati</taxon>
        <taxon>Pseudomonadota</taxon>
        <taxon>Gammaproteobacteria</taxon>
        <taxon>Pasteurellales</taxon>
        <taxon>Pasteurellaceae</taxon>
        <taxon>Actinobacillus</taxon>
    </lineage>
</organism>
<gene>
    <name evidence="1" type="ORF">OYG11_13055</name>
</gene>
<name>A0A9Q4H887_ACTPL</name>
<dbReference type="RefSeq" id="WP_267992523.1">
    <property type="nucleotide sequence ID" value="NZ_JAPQFC010001352.1"/>
</dbReference>
<dbReference type="Proteomes" id="UP001077788">
    <property type="component" value="Unassembled WGS sequence"/>
</dbReference>
<dbReference type="EMBL" id="JAPQFC010001352">
    <property type="protein sequence ID" value="MCY6525119.1"/>
    <property type="molecule type" value="Genomic_DNA"/>
</dbReference>
<dbReference type="AlphaFoldDB" id="A0A9Q4H887"/>
<protein>
    <submittedName>
        <fullName evidence="1">Uncharacterized protein</fullName>
    </submittedName>
</protein>
<accession>A0A9Q4H887</accession>
<reference evidence="1" key="1">
    <citation type="journal article" date="2021" name="Vet Sci">
        <title>O-Serogroups and Pathovirotypes of Escherichia coli Isolated from Post-Weaning Piglets Showing Diarrhoea and/or Oedema in South Korea.</title>
        <authorList>
            <person name="Byun J.W."/>
            <person name="Moon B.Y."/>
            <person name="Do K.H."/>
            <person name="Lee K."/>
            <person name="Lee H.Y."/>
            <person name="Kim W.I."/>
            <person name="So B."/>
            <person name="Lee W.K."/>
        </authorList>
    </citation>
    <scope>NUCLEOTIDE SEQUENCE</scope>
    <source>
        <strain evidence="1">84/14</strain>
    </source>
</reference>
<evidence type="ECO:0000313" key="2">
    <source>
        <dbReference type="Proteomes" id="UP001077788"/>
    </source>
</evidence>
<evidence type="ECO:0000313" key="1">
    <source>
        <dbReference type="EMBL" id="MCY6525119.1"/>
    </source>
</evidence>
<proteinExistence type="predicted"/>
<feature type="non-terminal residue" evidence="1">
    <location>
        <position position="65"/>
    </location>
</feature>
<reference evidence="1" key="2">
    <citation type="submission" date="2022-12" db="EMBL/GenBank/DDBJ databases">
        <authorList>
            <person name="Kardos G."/>
            <person name="Sarkozi R."/>
            <person name="Laczko L."/>
            <person name="Marton S."/>
            <person name="Makrai L."/>
            <person name="Banyai K."/>
            <person name="Fodor L."/>
        </authorList>
    </citation>
    <scope>NUCLEOTIDE SEQUENCE</scope>
    <source>
        <strain evidence="1">84/14</strain>
    </source>
</reference>